<evidence type="ECO:0000256" key="2">
    <source>
        <dbReference type="ARBA" id="ARBA00008817"/>
    </source>
</evidence>
<evidence type="ECO:0000256" key="9">
    <source>
        <dbReference type="ARBA" id="ARBA00023128"/>
    </source>
</evidence>
<dbReference type="InterPro" id="IPR036869">
    <property type="entry name" value="J_dom_sf"/>
</dbReference>
<sequence length="210" mass="21219">MSNLPRIIGQIIFNGSIILGRAFAEAGKQAIRNARSGEASAAAAAAASHQGGRGGGVDGTGAGAAGGDPSHALTRLHRMSLQEALLILNLKPPTDAASSSSSSARILGAFPRTESTQAELLKRYEHLFKTNAPPAPKGADPAAAAKGGQGSFYVQSKIVRARERIEAEWEAYAPKPKEGEGQQAAQGSSEASGSGSGSGSGSQSQSPPSS</sequence>
<feature type="region of interest" description="Disordered" evidence="13">
    <location>
        <begin position="131"/>
        <end position="151"/>
    </location>
</feature>
<comment type="similarity">
    <text evidence="2">Belongs to the TIM16/PAM16 family.</text>
</comment>
<comment type="subcellular location">
    <subcellularLocation>
        <location evidence="1">Mitochondrion inner membrane</location>
        <topology evidence="1">Peripheral membrane protein</topology>
    </subcellularLocation>
</comment>
<keyword evidence="15" id="KW-1185">Reference proteome</keyword>
<keyword evidence="6" id="KW-0999">Mitochondrion inner membrane</keyword>
<dbReference type="InterPro" id="IPR005341">
    <property type="entry name" value="Tim16"/>
</dbReference>
<dbReference type="GO" id="GO:0030150">
    <property type="term" value="P:protein import into mitochondrial matrix"/>
    <property type="evidence" value="ECO:0007669"/>
    <property type="project" value="InterPro"/>
</dbReference>
<evidence type="ECO:0000256" key="4">
    <source>
        <dbReference type="ARBA" id="ARBA00020721"/>
    </source>
</evidence>
<dbReference type="GO" id="GO:0005744">
    <property type="term" value="C:TIM23 mitochondrial import inner membrane translocase complex"/>
    <property type="evidence" value="ECO:0007669"/>
    <property type="project" value="InterPro"/>
</dbReference>
<keyword evidence="10" id="KW-0472">Membrane</keyword>
<feature type="compositionally biased region" description="Low complexity" evidence="13">
    <location>
        <begin position="181"/>
        <end position="193"/>
    </location>
</feature>
<evidence type="ECO:0000256" key="10">
    <source>
        <dbReference type="ARBA" id="ARBA00023136"/>
    </source>
</evidence>
<dbReference type="PANTHER" id="PTHR12388:SF0">
    <property type="entry name" value="MITOCHONDRIAL IMPORT INNER MEMBRANE TRANSLOCASE SUBUNIT TIM16"/>
    <property type="match status" value="1"/>
</dbReference>
<keyword evidence="5" id="KW-0813">Transport</keyword>
<evidence type="ECO:0000256" key="7">
    <source>
        <dbReference type="ARBA" id="ARBA00022927"/>
    </source>
</evidence>
<evidence type="ECO:0000256" key="5">
    <source>
        <dbReference type="ARBA" id="ARBA00022448"/>
    </source>
</evidence>
<keyword evidence="9" id="KW-0496">Mitochondrion</keyword>
<evidence type="ECO:0000256" key="8">
    <source>
        <dbReference type="ARBA" id="ARBA00023010"/>
    </source>
</evidence>
<keyword evidence="7" id="KW-0653">Protein transport</keyword>
<dbReference type="Proteomes" id="UP001176521">
    <property type="component" value="Unassembled WGS sequence"/>
</dbReference>
<evidence type="ECO:0000256" key="1">
    <source>
        <dbReference type="ARBA" id="ARBA00004637"/>
    </source>
</evidence>
<organism evidence="14 15">
    <name type="scientific">Tilletia horrida</name>
    <dbReference type="NCBI Taxonomy" id="155126"/>
    <lineage>
        <taxon>Eukaryota</taxon>
        <taxon>Fungi</taxon>
        <taxon>Dikarya</taxon>
        <taxon>Basidiomycota</taxon>
        <taxon>Ustilaginomycotina</taxon>
        <taxon>Exobasidiomycetes</taxon>
        <taxon>Tilletiales</taxon>
        <taxon>Tilletiaceae</taxon>
        <taxon>Tilletia</taxon>
    </lineage>
</organism>
<feature type="region of interest" description="Disordered" evidence="13">
    <location>
        <begin position="170"/>
        <end position="210"/>
    </location>
</feature>
<dbReference type="EMBL" id="JAPDMQ010000296">
    <property type="protein sequence ID" value="KAK0527799.1"/>
    <property type="molecule type" value="Genomic_DNA"/>
</dbReference>
<evidence type="ECO:0000313" key="14">
    <source>
        <dbReference type="EMBL" id="KAK0527799.1"/>
    </source>
</evidence>
<evidence type="ECO:0000256" key="3">
    <source>
        <dbReference type="ARBA" id="ARBA00013571"/>
    </source>
</evidence>
<feature type="compositionally biased region" description="Low complexity" evidence="13">
    <location>
        <begin position="201"/>
        <end position="210"/>
    </location>
</feature>
<accession>A0AAN6G9A1</accession>
<comment type="caution">
    <text evidence="14">The sequence shown here is derived from an EMBL/GenBank/DDBJ whole genome shotgun (WGS) entry which is preliminary data.</text>
</comment>
<evidence type="ECO:0000256" key="12">
    <source>
        <dbReference type="ARBA" id="ARBA00031407"/>
    </source>
</evidence>
<feature type="compositionally biased region" description="Low complexity" evidence="13">
    <location>
        <begin position="137"/>
        <end position="146"/>
    </location>
</feature>
<proteinExistence type="inferred from homology"/>
<dbReference type="Pfam" id="PF03656">
    <property type="entry name" value="Pam16"/>
    <property type="match status" value="1"/>
</dbReference>
<keyword evidence="8" id="KW-0811">Translocation</keyword>
<reference evidence="14" key="1">
    <citation type="journal article" date="2023" name="PhytoFront">
        <title>Draft Genome Resources of Seven Strains of Tilletia horrida, Causal Agent of Kernel Smut of Rice.</title>
        <authorList>
            <person name="Khanal S."/>
            <person name="Antony Babu S."/>
            <person name="Zhou X.G."/>
        </authorList>
    </citation>
    <scope>NUCLEOTIDE SEQUENCE</scope>
    <source>
        <strain evidence="14">TX3</strain>
    </source>
</reference>
<evidence type="ECO:0000256" key="11">
    <source>
        <dbReference type="ARBA" id="ARBA00030422"/>
    </source>
</evidence>
<gene>
    <name evidence="14" type="primary">PAM16</name>
    <name evidence="14" type="ORF">OC842_004748</name>
</gene>
<dbReference type="PANTHER" id="PTHR12388">
    <property type="entry name" value="MITOCHONDRIA ASSOCIATED GRANULOCYTE MACROPHAGE CSF SIGNALING MOLECULE"/>
    <property type="match status" value="1"/>
</dbReference>
<evidence type="ECO:0000313" key="15">
    <source>
        <dbReference type="Proteomes" id="UP001176521"/>
    </source>
</evidence>
<protein>
    <recommendedName>
        <fullName evidence="4">Mitochondrial import inner membrane translocase subunit TIM16</fullName>
    </recommendedName>
    <alternativeName>
        <fullName evidence="3">Mitochondrial import inner membrane translocase subunit tim16</fullName>
    </alternativeName>
    <alternativeName>
        <fullName evidence="11 12">Presequence translocated-associated motor subunit PAM16</fullName>
    </alternativeName>
</protein>
<evidence type="ECO:0000256" key="13">
    <source>
        <dbReference type="SAM" id="MobiDB-lite"/>
    </source>
</evidence>
<dbReference type="Gene3D" id="1.10.287.110">
    <property type="entry name" value="DnaJ domain"/>
    <property type="match status" value="1"/>
</dbReference>
<feature type="compositionally biased region" description="Gly residues" evidence="13">
    <location>
        <begin position="51"/>
        <end position="66"/>
    </location>
</feature>
<dbReference type="AlphaFoldDB" id="A0AAN6G9A1"/>
<name>A0AAN6G9A1_9BASI</name>
<feature type="region of interest" description="Disordered" evidence="13">
    <location>
        <begin position="45"/>
        <end position="71"/>
    </location>
</feature>
<evidence type="ECO:0000256" key="6">
    <source>
        <dbReference type="ARBA" id="ARBA00022792"/>
    </source>
</evidence>